<dbReference type="PROSITE" id="PS50222">
    <property type="entry name" value="EF_HAND_2"/>
    <property type="match status" value="2"/>
</dbReference>
<reference evidence="15" key="1">
    <citation type="journal article" date="2023" name="G3 (Bethesda)">
        <title>Whole genome assembly and annotation of the endangered Caribbean coral Acropora cervicornis.</title>
        <authorList>
            <person name="Selwyn J.D."/>
            <person name="Vollmer S.V."/>
        </authorList>
    </citation>
    <scope>NUCLEOTIDE SEQUENCE</scope>
    <source>
        <strain evidence="15">K2</strain>
    </source>
</reference>
<feature type="compositionally biased region" description="Basic and acidic residues" evidence="11">
    <location>
        <begin position="195"/>
        <end position="204"/>
    </location>
</feature>
<proteinExistence type="predicted"/>
<dbReference type="InterPro" id="IPR046357">
    <property type="entry name" value="PPIase_dom_sf"/>
</dbReference>
<dbReference type="PANTHER" id="PTHR46222:SF3">
    <property type="entry name" value="PEPTIDYLPROLYL ISOMERASE"/>
    <property type="match status" value="1"/>
</dbReference>
<gene>
    <name evidence="15" type="ORF">P5673_018973</name>
</gene>
<evidence type="ECO:0000256" key="3">
    <source>
        <dbReference type="ARBA" id="ARBA00022729"/>
    </source>
</evidence>
<evidence type="ECO:0000256" key="1">
    <source>
        <dbReference type="ARBA" id="ARBA00000971"/>
    </source>
</evidence>
<feature type="domain" description="PPIase FKBP-type" evidence="13">
    <location>
        <begin position="44"/>
        <end position="133"/>
    </location>
</feature>
<evidence type="ECO:0000313" key="16">
    <source>
        <dbReference type="Proteomes" id="UP001249851"/>
    </source>
</evidence>
<feature type="domain" description="EF-hand" evidence="14">
    <location>
        <begin position="144"/>
        <end position="179"/>
    </location>
</feature>
<dbReference type="Gene3D" id="1.10.238.10">
    <property type="entry name" value="EF-hand"/>
    <property type="match status" value="1"/>
</dbReference>
<dbReference type="Proteomes" id="UP001249851">
    <property type="component" value="Unassembled WGS sequence"/>
</dbReference>
<dbReference type="InterPro" id="IPR052273">
    <property type="entry name" value="PPIase_FKBP"/>
</dbReference>
<evidence type="ECO:0000256" key="6">
    <source>
        <dbReference type="ARBA" id="ARBA00022837"/>
    </source>
</evidence>
<sequence length="219" mass="24650">MEIICCILVLLVFSNVSSGEEEQISIEVVEKPPNEKCQRLSKDGDLLAMHYTGRLEKDGSVFDSSHNRGQTFDFTLGKGMVIQGWDQGLKDMCVGEKRKLRVPAHLGYGDQGAGDVIPPGANLLFEVELMEIKDRDIADEEETTQEKAAPNVFKMIDKDNNKELSIGEVKKYLKEQEGFPNEDESNHETILSEIFEHEDKDKDGVISFEEFSGPKHDEL</sequence>
<dbReference type="EC" id="5.2.1.8" evidence="2 10"/>
<feature type="region of interest" description="Disordered" evidence="11">
    <location>
        <begin position="195"/>
        <end position="219"/>
    </location>
</feature>
<dbReference type="PROSITE" id="PS00018">
    <property type="entry name" value="EF_HAND_1"/>
    <property type="match status" value="2"/>
</dbReference>
<evidence type="ECO:0000256" key="5">
    <source>
        <dbReference type="ARBA" id="ARBA00022824"/>
    </source>
</evidence>
<comment type="catalytic activity">
    <reaction evidence="1 10">
        <text>[protein]-peptidylproline (omega=180) = [protein]-peptidylproline (omega=0)</text>
        <dbReference type="Rhea" id="RHEA:16237"/>
        <dbReference type="Rhea" id="RHEA-COMP:10747"/>
        <dbReference type="Rhea" id="RHEA-COMP:10748"/>
        <dbReference type="ChEBI" id="CHEBI:83833"/>
        <dbReference type="ChEBI" id="CHEBI:83834"/>
        <dbReference type="EC" id="5.2.1.8"/>
    </reaction>
</comment>
<organism evidence="15 16">
    <name type="scientific">Acropora cervicornis</name>
    <name type="common">Staghorn coral</name>
    <dbReference type="NCBI Taxonomy" id="6130"/>
    <lineage>
        <taxon>Eukaryota</taxon>
        <taxon>Metazoa</taxon>
        <taxon>Cnidaria</taxon>
        <taxon>Anthozoa</taxon>
        <taxon>Hexacorallia</taxon>
        <taxon>Scleractinia</taxon>
        <taxon>Astrocoeniina</taxon>
        <taxon>Acroporidae</taxon>
        <taxon>Acropora</taxon>
    </lineage>
</organism>
<feature type="chain" id="PRO_5042097294" description="peptidylprolyl isomerase" evidence="12">
    <location>
        <begin position="20"/>
        <end position="219"/>
    </location>
</feature>
<dbReference type="CDD" id="cd00051">
    <property type="entry name" value="EFh"/>
    <property type="match status" value="1"/>
</dbReference>
<dbReference type="SMART" id="SM00054">
    <property type="entry name" value="EFh"/>
    <property type="match status" value="2"/>
</dbReference>
<dbReference type="InterPro" id="IPR001179">
    <property type="entry name" value="PPIase_FKBP_dom"/>
</dbReference>
<evidence type="ECO:0000256" key="12">
    <source>
        <dbReference type="SAM" id="SignalP"/>
    </source>
</evidence>
<dbReference type="PROSITE" id="PS50059">
    <property type="entry name" value="FKBP_PPIASE"/>
    <property type="match status" value="1"/>
</dbReference>
<evidence type="ECO:0000256" key="7">
    <source>
        <dbReference type="ARBA" id="ARBA00023110"/>
    </source>
</evidence>
<dbReference type="GO" id="GO:0005509">
    <property type="term" value="F:calcium ion binding"/>
    <property type="evidence" value="ECO:0007669"/>
    <property type="project" value="InterPro"/>
</dbReference>
<dbReference type="Pfam" id="PF00254">
    <property type="entry name" value="FKBP_C"/>
    <property type="match status" value="1"/>
</dbReference>
<evidence type="ECO:0000313" key="15">
    <source>
        <dbReference type="EMBL" id="KAK2558763.1"/>
    </source>
</evidence>
<keyword evidence="7 10" id="KW-0697">Rotamase</keyword>
<keyword evidence="16" id="KW-1185">Reference proteome</keyword>
<evidence type="ECO:0000256" key="9">
    <source>
        <dbReference type="ARBA" id="ARBA00023235"/>
    </source>
</evidence>
<dbReference type="EMBL" id="JARQWQ010000043">
    <property type="protein sequence ID" value="KAK2558763.1"/>
    <property type="molecule type" value="Genomic_DNA"/>
</dbReference>
<keyword evidence="3 12" id="KW-0732">Signal</keyword>
<keyword evidence="4" id="KW-0677">Repeat</keyword>
<dbReference type="AlphaFoldDB" id="A0AAD9QCK9"/>
<keyword evidence="5" id="KW-0256">Endoplasmic reticulum</keyword>
<dbReference type="GO" id="GO:0003755">
    <property type="term" value="F:peptidyl-prolyl cis-trans isomerase activity"/>
    <property type="evidence" value="ECO:0007669"/>
    <property type="project" value="UniProtKB-KW"/>
</dbReference>
<dbReference type="SUPFAM" id="SSF47473">
    <property type="entry name" value="EF-hand"/>
    <property type="match status" value="1"/>
</dbReference>
<keyword evidence="9 10" id="KW-0413">Isomerase</keyword>
<accession>A0AAD9QCK9</accession>
<comment type="caution">
    <text evidence="15">The sequence shown here is derived from an EMBL/GenBank/DDBJ whole genome shotgun (WGS) entry which is preliminary data.</text>
</comment>
<evidence type="ECO:0000256" key="11">
    <source>
        <dbReference type="SAM" id="MobiDB-lite"/>
    </source>
</evidence>
<evidence type="ECO:0000256" key="4">
    <source>
        <dbReference type="ARBA" id="ARBA00022737"/>
    </source>
</evidence>
<feature type="signal peptide" evidence="12">
    <location>
        <begin position="1"/>
        <end position="19"/>
    </location>
</feature>
<keyword evidence="8" id="KW-0325">Glycoprotein</keyword>
<dbReference type="Gene3D" id="3.10.50.40">
    <property type="match status" value="1"/>
</dbReference>
<feature type="domain" description="EF-hand" evidence="14">
    <location>
        <begin position="186"/>
        <end position="219"/>
    </location>
</feature>
<evidence type="ECO:0000259" key="13">
    <source>
        <dbReference type="PROSITE" id="PS50059"/>
    </source>
</evidence>
<dbReference type="Pfam" id="PF13499">
    <property type="entry name" value="EF-hand_7"/>
    <property type="match status" value="1"/>
</dbReference>
<evidence type="ECO:0000256" key="10">
    <source>
        <dbReference type="PROSITE-ProRule" id="PRU00277"/>
    </source>
</evidence>
<reference evidence="15" key="2">
    <citation type="journal article" date="2023" name="Science">
        <title>Genomic signatures of disease resistance in endangered staghorn corals.</title>
        <authorList>
            <person name="Vollmer S.V."/>
            <person name="Selwyn J.D."/>
            <person name="Despard B.A."/>
            <person name="Roesel C.L."/>
        </authorList>
    </citation>
    <scope>NUCLEOTIDE SEQUENCE</scope>
    <source>
        <strain evidence="15">K2</strain>
    </source>
</reference>
<dbReference type="InterPro" id="IPR011992">
    <property type="entry name" value="EF-hand-dom_pair"/>
</dbReference>
<dbReference type="PANTHER" id="PTHR46222">
    <property type="entry name" value="PEPTIDYL-PROLYL CIS-TRANS ISOMERASE FKBP7/14"/>
    <property type="match status" value="1"/>
</dbReference>
<name>A0AAD9QCK9_ACRCE</name>
<protein>
    <recommendedName>
        <fullName evidence="2 10">peptidylprolyl isomerase</fullName>
        <ecNumber evidence="2 10">5.2.1.8</ecNumber>
    </recommendedName>
</protein>
<evidence type="ECO:0000256" key="8">
    <source>
        <dbReference type="ARBA" id="ARBA00023180"/>
    </source>
</evidence>
<dbReference type="SUPFAM" id="SSF54534">
    <property type="entry name" value="FKBP-like"/>
    <property type="match status" value="1"/>
</dbReference>
<dbReference type="InterPro" id="IPR002048">
    <property type="entry name" value="EF_hand_dom"/>
</dbReference>
<evidence type="ECO:0000256" key="2">
    <source>
        <dbReference type="ARBA" id="ARBA00013194"/>
    </source>
</evidence>
<keyword evidence="6" id="KW-0106">Calcium</keyword>
<dbReference type="GO" id="GO:0005783">
    <property type="term" value="C:endoplasmic reticulum"/>
    <property type="evidence" value="ECO:0007669"/>
    <property type="project" value="UniProtKB-ARBA"/>
</dbReference>
<evidence type="ECO:0000259" key="14">
    <source>
        <dbReference type="PROSITE" id="PS50222"/>
    </source>
</evidence>
<dbReference type="FunFam" id="3.10.50.40:FF:000006">
    <property type="entry name" value="Peptidyl-prolyl cis-trans isomerase"/>
    <property type="match status" value="1"/>
</dbReference>
<dbReference type="InterPro" id="IPR018247">
    <property type="entry name" value="EF_Hand_1_Ca_BS"/>
</dbReference>